<dbReference type="Gene3D" id="3.40.50.970">
    <property type="match status" value="2"/>
</dbReference>
<accession>A0A2W4ZM17</accession>
<dbReference type="Pfam" id="PF00456">
    <property type="entry name" value="Transketolase_N"/>
    <property type="match status" value="1"/>
</dbReference>
<dbReference type="EMBL" id="QBMP01000019">
    <property type="protein sequence ID" value="PZO59601.1"/>
    <property type="molecule type" value="Genomic_DNA"/>
</dbReference>
<gene>
    <name evidence="6" type="ORF">DCF15_03450</name>
</gene>
<dbReference type="InterPro" id="IPR029061">
    <property type="entry name" value="THDP-binding"/>
</dbReference>
<comment type="cofactor">
    <cofactor evidence="2">
        <name>Mg(2+)</name>
        <dbReference type="ChEBI" id="CHEBI:18420"/>
    </cofactor>
</comment>
<evidence type="ECO:0000256" key="4">
    <source>
        <dbReference type="ARBA" id="ARBA00007131"/>
    </source>
</evidence>
<dbReference type="GO" id="GO:0005737">
    <property type="term" value="C:cytoplasm"/>
    <property type="evidence" value="ECO:0007669"/>
    <property type="project" value="UniProtKB-ARBA"/>
</dbReference>
<evidence type="ECO:0000259" key="5">
    <source>
        <dbReference type="SMART" id="SM00861"/>
    </source>
</evidence>
<comment type="cofactor">
    <cofactor evidence="1">
        <name>Mn(2+)</name>
        <dbReference type="ChEBI" id="CHEBI:29035"/>
    </cofactor>
</comment>
<comment type="similarity">
    <text evidence="4">Belongs to the transketolase family.</text>
</comment>
<dbReference type="SMART" id="SM00861">
    <property type="entry name" value="Transket_pyr"/>
    <property type="match status" value="1"/>
</dbReference>
<organism evidence="6 7">
    <name type="scientific">Phormidesmis priestleyi</name>
    <dbReference type="NCBI Taxonomy" id="268141"/>
    <lineage>
        <taxon>Bacteria</taxon>
        <taxon>Bacillati</taxon>
        <taxon>Cyanobacteriota</taxon>
        <taxon>Cyanophyceae</taxon>
        <taxon>Leptolyngbyales</taxon>
        <taxon>Leptolyngbyaceae</taxon>
        <taxon>Phormidesmis</taxon>
    </lineage>
</organism>
<dbReference type="Proteomes" id="UP000249794">
    <property type="component" value="Unassembled WGS sequence"/>
</dbReference>
<dbReference type="InterPro" id="IPR005475">
    <property type="entry name" value="Transketolase-like_Pyr-bd"/>
</dbReference>
<dbReference type="SUPFAM" id="SSF52922">
    <property type="entry name" value="TK C-terminal domain-like"/>
    <property type="match status" value="1"/>
</dbReference>
<comment type="caution">
    <text evidence="6">The sequence shown here is derived from an EMBL/GenBank/DDBJ whole genome shotgun (WGS) entry which is preliminary data.</text>
</comment>
<dbReference type="Pfam" id="PF02780">
    <property type="entry name" value="Transketolase_C"/>
    <property type="match status" value="1"/>
</dbReference>
<evidence type="ECO:0000256" key="1">
    <source>
        <dbReference type="ARBA" id="ARBA00001936"/>
    </source>
</evidence>
<dbReference type="Pfam" id="PF02779">
    <property type="entry name" value="Transket_pyr"/>
    <property type="match status" value="1"/>
</dbReference>
<dbReference type="Gene3D" id="3.40.50.920">
    <property type="match status" value="1"/>
</dbReference>
<reference evidence="6 7" key="2">
    <citation type="submission" date="2018-06" db="EMBL/GenBank/DDBJ databases">
        <title>Metagenomic assembly of (sub)arctic Cyanobacteria and their associated microbiome from non-axenic cultures.</title>
        <authorList>
            <person name="Baurain D."/>
        </authorList>
    </citation>
    <scope>NUCLEOTIDE SEQUENCE [LARGE SCALE GENOMIC DNA]</scope>
    <source>
        <strain evidence="6">ULC027bin1</strain>
    </source>
</reference>
<protein>
    <submittedName>
        <fullName evidence="6">Transketolase</fullName>
    </submittedName>
</protein>
<evidence type="ECO:0000256" key="3">
    <source>
        <dbReference type="ARBA" id="ARBA00001964"/>
    </source>
</evidence>
<name>A0A2W4ZM17_9CYAN</name>
<evidence type="ECO:0000313" key="6">
    <source>
        <dbReference type="EMBL" id="PZO59601.1"/>
    </source>
</evidence>
<evidence type="ECO:0000313" key="7">
    <source>
        <dbReference type="Proteomes" id="UP000249794"/>
    </source>
</evidence>
<comment type="cofactor">
    <cofactor evidence="3">
        <name>thiamine diphosphate</name>
        <dbReference type="ChEBI" id="CHEBI:58937"/>
    </cofactor>
</comment>
<dbReference type="InterPro" id="IPR033248">
    <property type="entry name" value="Transketolase_C"/>
</dbReference>
<dbReference type="PANTHER" id="PTHR43825">
    <property type="entry name" value="PYRUVATE DEHYDROGENASE E1 COMPONENT"/>
    <property type="match status" value="1"/>
</dbReference>
<dbReference type="SUPFAM" id="SSF52518">
    <property type="entry name" value="Thiamin diphosphate-binding fold (THDP-binding)"/>
    <property type="match status" value="2"/>
</dbReference>
<sequence length="642" mass="69521">MTAMQTKPKATFPIDLSAYQRITLDPAVNKLTDEQRTALKANIQLCREAIVFFTATGGARGVGGHTGGPYDTVPEVMIMDALFRGNAEKFVPIFFDEAGHRVGTQYLMSALNGDLPAGQLMQYRAAGSTLPGHPELGLTPGVKFSSGRLGHMWPFVNGVALANPGKTTFLLGSDGAQQEGDDAEAARLAVAQGINVKLIIDDNDVTIAGHPSEYLKGYSVQRTLEGHGLKVLVNDGEDIDALYANICEAIATDGPIAVICKRPMTVGIDGLEGSCHGHDVIPTDLAIQYLEKHGRQEAADYLKAIEKQSHSYQFMGSSDEMGSNRNVFGQAAVEVLGKMSDAERKEKVLVVDCDLEGSCGLNHIHKAYPEIFISGGIMERGNLSAAAGFGMAEGKQGIFATFSAFLEMCISEITMARLNKANLLCHFSHSGIDDMADNTCHFGINNMFADNGLDDSYETRLYFPADARQMKACVEKVFHQPGLRFIFSTRAKVPMLNDADGNGLYGDGYSFVPGKDDVVREGTDGYIVSFGDGLYRALDAVERLKQEGLNIGLINKSTLNVVDEQMLEKVGKSPLVMVVESFNEKTGLGARYGTWLLERGYTPKFAHAGTHEEGGGGLWEQFYHQGLDPESIMQKVKKLAGK</sequence>
<dbReference type="InterPro" id="IPR009014">
    <property type="entry name" value="Transketo_C/PFOR_II"/>
</dbReference>
<dbReference type="AlphaFoldDB" id="A0A2W4ZM17"/>
<reference evidence="7" key="1">
    <citation type="submission" date="2018-04" db="EMBL/GenBank/DDBJ databases">
        <authorList>
            <person name="Cornet L."/>
        </authorList>
    </citation>
    <scope>NUCLEOTIDE SEQUENCE [LARGE SCALE GENOMIC DNA]</scope>
</reference>
<dbReference type="InterPro" id="IPR005474">
    <property type="entry name" value="Transketolase_N"/>
</dbReference>
<proteinExistence type="inferred from homology"/>
<feature type="domain" description="Transketolase-like pyrimidine-binding" evidence="5">
    <location>
        <begin position="322"/>
        <end position="495"/>
    </location>
</feature>
<evidence type="ECO:0000256" key="2">
    <source>
        <dbReference type="ARBA" id="ARBA00001946"/>
    </source>
</evidence>
<dbReference type="PANTHER" id="PTHR43825:SF1">
    <property type="entry name" value="TRANSKETOLASE-LIKE PYRIMIDINE-BINDING DOMAIN-CONTAINING PROTEIN"/>
    <property type="match status" value="1"/>
</dbReference>
<dbReference type="InterPro" id="IPR051157">
    <property type="entry name" value="PDH/Transketolase"/>
</dbReference>